<evidence type="ECO:0000256" key="6">
    <source>
        <dbReference type="SAM" id="MobiDB-lite"/>
    </source>
</evidence>
<feature type="region of interest" description="Disordered" evidence="6">
    <location>
        <begin position="248"/>
        <end position="288"/>
    </location>
</feature>
<feature type="region of interest" description="Disordered" evidence="6">
    <location>
        <begin position="1"/>
        <end position="47"/>
    </location>
</feature>
<evidence type="ECO:0000256" key="2">
    <source>
        <dbReference type="ARBA" id="ARBA00022737"/>
    </source>
</evidence>
<sequence>MRFMTSCTTSEPEPRNYQKGVSPATSQSVRYPESSQRTTSAFPSSAQYDPQTLGYFTSSTILPASVHPATGPLACHIPPGGRGWNSSQDVEQGITLARLDIQTLNYPDSQSPSRRSQVSPDSTSTECTFTDDSDMETGVMSKMMAHFQVHTPPLDAGMPMRVAEQELPTPSIMTFRLGRRSLRPVTDPDSARILENFDDTDEGTSEGSCESLSPSSPFYSPGSFYDGKAAGSCGNSMGRAVTGVASPDERYSSYTPDEIPSSCGRDGNIRSVAPRNAKPRTSGSSKKSKMHECEICHKNFPRPSGLNTHMNSHSGAKPFKCPVSSCDKRFAVRSNAKRHLKTHGINPSLIEGPSQGSNFTVGFEEPLVNHHVHDVGRPPTRLRWIPHSPATRTQPVADWIGSPLSVGDESEAILSALLPAAAPSSSSNAALVYHYGK</sequence>
<dbReference type="Proteomes" id="UP000183567">
    <property type="component" value="Unassembled WGS sequence"/>
</dbReference>
<feature type="compositionally biased region" description="Polar residues" evidence="6">
    <location>
        <begin position="23"/>
        <end position="47"/>
    </location>
</feature>
<dbReference type="InterPro" id="IPR036236">
    <property type="entry name" value="Znf_C2H2_sf"/>
</dbReference>
<evidence type="ECO:0000256" key="5">
    <source>
        <dbReference type="PROSITE-ProRule" id="PRU00042"/>
    </source>
</evidence>
<gene>
    <name evidence="8" type="ORF">AZE42_02133</name>
</gene>
<dbReference type="EMBL" id="LVVM01000671">
    <property type="protein sequence ID" value="OJA20222.1"/>
    <property type="molecule type" value="Genomic_DNA"/>
</dbReference>
<dbReference type="InterPro" id="IPR013087">
    <property type="entry name" value="Znf_C2H2_type"/>
</dbReference>
<evidence type="ECO:0000256" key="4">
    <source>
        <dbReference type="ARBA" id="ARBA00022833"/>
    </source>
</evidence>
<dbReference type="PANTHER" id="PTHR24408:SF58">
    <property type="entry name" value="TRANSCRIPTION FACTOR (TFIIIA), PUTATIVE (AFU_ORTHOLOGUE AFUA_1G05150)-RELATED"/>
    <property type="match status" value="1"/>
</dbReference>
<evidence type="ECO:0000256" key="3">
    <source>
        <dbReference type="ARBA" id="ARBA00022771"/>
    </source>
</evidence>
<feature type="domain" description="C2H2-type" evidence="7">
    <location>
        <begin position="319"/>
        <end position="343"/>
    </location>
</feature>
<dbReference type="SMART" id="SM00355">
    <property type="entry name" value="ZnF_C2H2"/>
    <property type="match status" value="2"/>
</dbReference>
<keyword evidence="3 5" id="KW-0863">Zinc-finger</keyword>
<keyword evidence="1" id="KW-0479">Metal-binding</keyword>
<dbReference type="GO" id="GO:0008270">
    <property type="term" value="F:zinc ion binding"/>
    <property type="evidence" value="ECO:0007669"/>
    <property type="project" value="UniProtKB-KW"/>
</dbReference>
<dbReference type="OrthoDB" id="6077919at2759"/>
<evidence type="ECO:0000259" key="7">
    <source>
        <dbReference type="PROSITE" id="PS50157"/>
    </source>
</evidence>
<keyword evidence="4" id="KW-0862">Zinc</keyword>
<reference evidence="8 9" key="1">
    <citation type="submission" date="2016-03" db="EMBL/GenBank/DDBJ databases">
        <title>Comparative genomics of the ectomycorrhizal sister species Rhizopogon vinicolor and Rhizopogon vesiculosus (Basidiomycota: Boletales) reveals a divergence of the mating type B locus.</title>
        <authorList>
            <person name="Mujic A.B."/>
            <person name="Kuo A."/>
            <person name="Tritt A."/>
            <person name="Lipzen A."/>
            <person name="Chen C."/>
            <person name="Johnson J."/>
            <person name="Sharma A."/>
            <person name="Barry K."/>
            <person name="Grigoriev I.V."/>
            <person name="Spatafora J.W."/>
        </authorList>
    </citation>
    <scope>NUCLEOTIDE SEQUENCE [LARGE SCALE GENOMIC DNA]</scope>
    <source>
        <strain evidence="8 9">AM-OR11-056</strain>
    </source>
</reference>
<feature type="region of interest" description="Disordered" evidence="6">
    <location>
        <begin position="183"/>
        <end position="215"/>
    </location>
</feature>
<comment type="caution">
    <text evidence="8">The sequence shown here is derived from an EMBL/GenBank/DDBJ whole genome shotgun (WGS) entry which is preliminary data.</text>
</comment>
<keyword evidence="9" id="KW-1185">Reference proteome</keyword>
<feature type="region of interest" description="Disordered" evidence="6">
    <location>
        <begin position="105"/>
        <end position="132"/>
    </location>
</feature>
<dbReference type="PROSITE" id="PS50157">
    <property type="entry name" value="ZINC_FINGER_C2H2_2"/>
    <property type="match status" value="2"/>
</dbReference>
<dbReference type="GO" id="GO:0043565">
    <property type="term" value="F:sequence-specific DNA binding"/>
    <property type="evidence" value="ECO:0007669"/>
    <property type="project" value="TreeGrafter"/>
</dbReference>
<evidence type="ECO:0000313" key="8">
    <source>
        <dbReference type="EMBL" id="OJA20222.1"/>
    </source>
</evidence>
<organism evidence="8 9">
    <name type="scientific">Rhizopogon vesiculosus</name>
    <dbReference type="NCBI Taxonomy" id="180088"/>
    <lineage>
        <taxon>Eukaryota</taxon>
        <taxon>Fungi</taxon>
        <taxon>Dikarya</taxon>
        <taxon>Basidiomycota</taxon>
        <taxon>Agaricomycotina</taxon>
        <taxon>Agaricomycetes</taxon>
        <taxon>Agaricomycetidae</taxon>
        <taxon>Boletales</taxon>
        <taxon>Suillineae</taxon>
        <taxon>Rhizopogonaceae</taxon>
        <taxon>Rhizopogon</taxon>
    </lineage>
</organism>
<dbReference type="AlphaFoldDB" id="A0A1J8QEV7"/>
<protein>
    <recommendedName>
        <fullName evidence="7">C2H2-type domain-containing protein</fullName>
    </recommendedName>
</protein>
<accession>A0A1J8QEV7</accession>
<feature type="domain" description="C2H2-type" evidence="7">
    <location>
        <begin position="291"/>
        <end position="318"/>
    </location>
</feature>
<name>A0A1J8QEV7_9AGAM</name>
<dbReference type="GO" id="GO:0000981">
    <property type="term" value="F:DNA-binding transcription factor activity, RNA polymerase II-specific"/>
    <property type="evidence" value="ECO:0007669"/>
    <property type="project" value="TreeGrafter"/>
</dbReference>
<dbReference type="SUPFAM" id="SSF57667">
    <property type="entry name" value="beta-beta-alpha zinc fingers"/>
    <property type="match status" value="1"/>
</dbReference>
<dbReference type="FunFam" id="3.30.160.60:FF:000446">
    <property type="entry name" value="Zinc finger protein"/>
    <property type="match status" value="1"/>
</dbReference>
<dbReference type="Gene3D" id="3.30.160.60">
    <property type="entry name" value="Classic Zinc Finger"/>
    <property type="match status" value="2"/>
</dbReference>
<dbReference type="GO" id="GO:0005634">
    <property type="term" value="C:nucleus"/>
    <property type="evidence" value="ECO:0007669"/>
    <property type="project" value="TreeGrafter"/>
</dbReference>
<feature type="compositionally biased region" description="Low complexity" evidence="6">
    <location>
        <begin position="108"/>
        <end position="122"/>
    </location>
</feature>
<evidence type="ECO:0000256" key="1">
    <source>
        <dbReference type="ARBA" id="ARBA00022723"/>
    </source>
</evidence>
<evidence type="ECO:0000313" key="9">
    <source>
        <dbReference type="Proteomes" id="UP000183567"/>
    </source>
</evidence>
<feature type="compositionally biased region" description="Low complexity" evidence="6">
    <location>
        <begin position="205"/>
        <end position="215"/>
    </location>
</feature>
<dbReference type="Pfam" id="PF00096">
    <property type="entry name" value="zf-C2H2"/>
    <property type="match status" value="2"/>
</dbReference>
<dbReference type="PROSITE" id="PS00028">
    <property type="entry name" value="ZINC_FINGER_C2H2_1"/>
    <property type="match status" value="2"/>
</dbReference>
<proteinExistence type="predicted"/>
<feature type="compositionally biased region" description="Polar residues" evidence="6">
    <location>
        <begin position="1"/>
        <end position="11"/>
    </location>
</feature>
<keyword evidence="2" id="KW-0677">Repeat</keyword>
<dbReference type="STRING" id="180088.A0A1J8QEV7"/>
<dbReference type="PANTHER" id="PTHR24408">
    <property type="entry name" value="ZINC FINGER PROTEIN"/>
    <property type="match status" value="1"/>
</dbReference>